<keyword evidence="2" id="KW-0238">DNA-binding</keyword>
<evidence type="ECO:0000256" key="2">
    <source>
        <dbReference type="ARBA" id="ARBA00023125"/>
    </source>
</evidence>
<comment type="caution">
    <text evidence="6">The sequence shown here is derived from an EMBL/GenBank/DDBJ whole genome shotgun (WGS) entry which is preliminary data.</text>
</comment>
<dbReference type="PANTHER" id="PTHR46796">
    <property type="entry name" value="HTH-TYPE TRANSCRIPTIONAL ACTIVATOR RHAS-RELATED"/>
    <property type="match status" value="1"/>
</dbReference>
<dbReference type="Gene3D" id="1.10.10.60">
    <property type="entry name" value="Homeodomain-like"/>
    <property type="match status" value="1"/>
</dbReference>
<keyword evidence="3" id="KW-0804">Transcription</keyword>
<dbReference type="PANTHER" id="PTHR46796:SF6">
    <property type="entry name" value="ARAC SUBFAMILY"/>
    <property type="match status" value="1"/>
</dbReference>
<dbReference type="EMBL" id="JAVREO010000014">
    <property type="protein sequence ID" value="MDT0269085.1"/>
    <property type="molecule type" value="Genomic_DNA"/>
</dbReference>
<gene>
    <name evidence="6" type="ORF">RM844_22620</name>
</gene>
<dbReference type="RefSeq" id="WP_311669171.1">
    <property type="nucleotide sequence ID" value="NZ_JAVREO010000014.1"/>
</dbReference>
<reference evidence="7" key="1">
    <citation type="submission" date="2023-07" db="EMBL/GenBank/DDBJ databases">
        <title>30 novel species of actinomycetes from the DSMZ collection.</title>
        <authorList>
            <person name="Nouioui I."/>
        </authorList>
    </citation>
    <scope>NUCLEOTIDE SEQUENCE [LARGE SCALE GENOMIC DNA]</scope>
    <source>
        <strain evidence="7">DSM 44915</strain>
    </source>
</reference>
<dbReference type="InterPro" id="IPR050204">
    <property type="entry name" value="AraC_XylS_family_regulators"/>
</dbReference>
<dbReference type="SUPFAM" id="SSF46689">
    <property type="entry name" value="Homeodomain-like"/>
    <property type="match status" value="1"/>
</dbReference>
<evidence type="ECO:0000259" key="5">
    <source>
        <dbReference type="PROSITE" id="PS01124"/>
    </source>
</evidence>
<keyword evidence="1" id="KW-0805">Transcription regulation</keyword>
<evidence type="ECO:0000256" key="3">
    <source>
        <dbReference type="ARBA" id="ARBA00023163"/>
    </source>
</evidence>
<evidence type="ECO:0000313" key="6">
    <source>
        <dbReference type="EMBL" id="MDT0269085.1"/>
    </source>
</evidence>
<dbReference type="Proteomes" id="UP001183410">
    <property type="component" value="Unassembled WGS sequence"/>
</dbReference>
<dbReference type="InterPro" id="IPR018060">
    <property type="entry name" value="HTH_AraC"/>
</dbReference>
<dbReference type="Pfam" id="PF14525">
    <property type="entry name" value="AraC_binding_2"/>
    <property type="match status" value="1"/>
</dbReference>
<dbReference type="InterPro" id="IPR035418">
    <property type="entry name" value="AraC-bd_2"/>
</dbReference>
<dbReference type="InterPro" id="IPR009057">
    <property type="entry name" value="Homeodomain-like_sf"/>
</dbReference>
<feature type="domain" description="HTH araC/xylS-type" evidence="5">
    <location>
        <begin position="224"/>
        <end position="325"/>
    </location>
</feature>
<feature type="region of interest" description="Disordered" evidence="4">
    <location>
        <begin position="320"/>
        <end position="354"/>
    </location>
</feature>
<sequence>MTEPRGSVGMLTVYDSARLPLEDRIAGWEAATARSVVPVRMRFPDPERFVGRVRAAELGGPRLSTAVHSSLHADRTPRLIRRDDPDLVQLALIVRGRQRIEQDGRLAALRPGEMVVNETYRPFETRVDFDRQVAESLMFQFSRTLLPLRPAELRRLTSVPLPADGGVRRLLADFLTGLAAELDTCTPADAERLAGTVLDLTTTVLLHQLGREPAGESADRTLFLRSLAFIRGHLADPRLTPEAVAAALNVSRRQLYRVHQRHGATVAALIRQQRLERCRRDLADPRLGHLGVGAVAARWGFTGHAEFARAFRRAMGVPPSEYRRTAHHPPLTGPGAAGGRRGSVPSRDGVRTPD</sequence>
<evidence type="ECO:0000256" key="1">
    <source>
        <dbReference type="ARBA" id="ARBA00023015"/>
    </source>
</evidence>
<keyword evidence="7" id="KW-1185">Reference proteome</keyword>
<dbReference type="InterPro" id="IPR020449">
    <property type="entry name" value="Tscrpt_reg_AraC-type_HTH"/>
</dbReference>
<dbReference type="Pfam" id="PF12833">
    <property type="entry name" value="HTH_18"/>
    <property type="match status" value="1"/>
</dbReference>
<name>A0ABU2JVR6_9ACTN</name>
<proteinExistence type="predicted"/>
<protein>
    <submittedName>
        <fullName evidence="6">Helix-turn-helix domain-containing protein</fullName>
    </submittedName>
</protein>
<dbReference type="PRINTS" id="PR00032">
    <property type="entry name" value="HTHARAC"/>
</dbReference>
<dbReference type="PROSITE" id="PS01124">
    <property type="entry name" value="HTH_ARAC_FAMILY_2"/>
    <property type="match status" value="1"/>
</dbReference>
<organism evidence="6 7">
    <name type="scientific">Streptomyces chisholmiae</name>
    <dbReference type="NCBI Taxonomy" id="3075540"/>
    <lineage>
        <taxon>Bacteria</taxon>
        <taxon>Bacillati</taxon>
        <taxon>Actinomycetota</taxon>
        <taxon>Actinomycetes</taxon>
        <taxon>Kitasatosporales</taxon>
        <taxon>Streptomycetaceae</taxon>
        <taxon>Streptomyces</taxon>
    </lineage>
</organism>
<accession>A0ABU2JVR6</accession>
<evidence type="ECO:0000313" key="7">
    <source>
        <dbReference type="Proteomes" id="UP001183410"/>
    </source>
</evidence>
<dbReference type="SMART" id="SM00342">
    <property type="entry name" value="HTH_ARAC"/>
    <property type="match status" value="1"/>
</dbReference>
<evidence type="ECO:0000256" key="4">
    <source>
        <dbReference type="SAM" id="MobiDB-lite"/>
    </source>
</evidence>